<proteinExistence type="predicted"/>
<evidence type="ECO:0000313" key="1">
    <source>
        <dbReference type="EMBL" id="KAF2103613.1"/>
    </source>
</evidence>
<dbReference type="EMBL" id="ML978122">
    <property type="protein sequence ID" value="KAF2103613.1"/>
    <property type="molecule type" value="Genomic_DNA"/>
</dbReference>
<name>A0A9P4IQQ1_9PEZI</name>
<protein>
    <submittedName>
        <fullName evidence="1">Uncharacterized protein</fullName>
    </submittedName>
</protein>
<reference evidence="1" key="1">
    <citation type="journal article" date="2020" name="Stud. Mycol.">
        <title>101 Dothideomycetes genomes: a test case for predicting lifestyles and emergence of pathogens.</title>
        <authorList>
            <person name="Haridas S."/>
            <person name="Albert R."/>
            <person name="Binder M."/>
            <person name="Bloem J."/>
            <person name="Labutti K."/>
            <person name="Salamov A."/>
            <person name="Andreopoulos B."/>
            <person name="Baker S."/>
            <person name="Barry K."/>
            <person name="Bills G."/>
            <person name="Bluhm B."/>
            <person name="Cannon C."/>
            <person name="Castanera R."/>
            <person name="Culley D."/>
            <person name="Daum C."/>
            <person name="Ezra D."/>
            <person name="Gonzalez J."/>
            <person name="Henrissat B."/>
            <person name="Kuo A."/>
            <person name="Liang C."/>
            <person name="Lipzen A."/>
            <person name="Lutzoni F."/>
            <person name="Magnuson J."/>
            <person name="Mondo S."/>
            <person name="Nolan M."/>
            <person name="Ohm R."/>
            <person name="Pangilinan J."/>
            <person name="Park H.-J."/>
            <person name="Ramirez L."/>
            <person name="Alfaro M."/>
            <person name="Sun H."/>
            <person name="Tritt A."/>
            <person name="Yoshinaga Y."/>
            <person name="Zwiers L.-H."/>
            <person name="Turgeon B."/>
            <person name="Goodwin S."/>
            <person name="Spatafora J."/>
            <person name="Crous P."/>
            <person name="Grigoriev I."/>
        </authorList>
    </citation>
    <scope>NUCLEOTIDE SEQUENCE</scope>
    <source>
        <strain evidence="1">CBS 133067</strain>
    </source>
</reference>
<accession>A0A9P4IQQ1</accession>
<organism evidence="1 2">
    <name type="scientific">Rhizodiscina lignyota</name>
    <dbReference type="NCBI Taxonomy" id="1504668"/>
    <lineage>
        <taxon>Eukaryota</taxon>
        <taxon>Fungi</taxon>
        <taxon>Dikarya</taxon>
        <taxon>Ascomycota</taxon>
        <taxon>Pezizomycotina</taxon>
        <taxon>Dothideomycetes</taxon>
        <taxon>Pleosporomycetidae</taxon>
        <taxon>Aulographales</taxon>
        <taxon>Rhizodiscinaceae</taxon>
        <taxon>Rhizodiscina</taxon>
    </lineage>
</organism>
<comment type="caution">
    <text evidence="1">The sequence shown here is derived from an EMBL/GenBank/DDBJ whole genome shotgun (WGS) entry which is preliminary data.</text>
</comment>
<dbReference type="Proteomes" id="UP000799772">
    <property type="component" value="Unassembled WGS sequence"/>
</dbReference>
<evidence type="ECO:0000313" key="2">
    <source>
        <dbReference type="Proteomes" id="UP000799772"/>
    </source>
</evidence>
<gene>
    <name evidence="1" type="ORF">NA57DRAFT_53128</name>
</gene>
<dbReference type="AlphaFoldDB" id="A0A9P4IQQ1"/>
<sequence length="325" mass="37782">MLPPPMIHSNNAAVAGHFPPEPSRWAATPAASREACYPLGLERLEFNDETSYIHFEGDHYTFRLARFYYVPLYAGDVTELDLNSTLYLCRRDCLMYLDHDLCKSEKQLFKAIWINWFPFRGTDIHGRGASFFCHFIPTYPPPTTFQLCQFHETLRSAMESHILDPANERQFARFRDDGESPMLSLKDIFIKVDKEWQDKGVSLVCRTNNSDDVLKFLEATEHGKHDHTTTLDRTDCYCILRVELPLAMMAIMFRDPRRMDAHGLDSSAYRLVCSYYERLFGVDDPYGPLKVFGKSPLDEDIDDLTREFVGRAMTKRSSRWNWLNT</sequence>
<keyword evidence="2" id="KW-1185">Reference proteome</keyword>